<organism evidence="2 3">
    <name type="scientific">Corchorus capsularis</name>
    <name type="common">Jute</name>
    <dbReference type="NCBI Taxonomy" id="210143"/>
    <lineage>
        <taxon>Eukaryota</taxon>
        <taxon>Viridiplantae</taxon>
        <taxon>Streptophyta</taxon>
        <taxon>Embryophyta</taxon>
        <taxon>Tracheophyta</taxon>
        <taxon>Spermatophyta</taxon>
        <taxon>Magnoliopsida</taxon>
        <taxon>eudicotyledons</taxon>
        <taxon>Gunneridae</taxon>
        <taxon>Pentapetalae</taxon>
        <taxon>rosids</taxon>
        <taxon>malvids</taxon>
        <taxon>Malvales</taxon>
        <taxon>Malvaceae</taxon>
        <taxon>Grewioideae</taxon>
        <taxon>Apeibeae</taxon>
        <taxon>Corchorus</taxon>
    </lineage>
</organism>
<dbReference type="SUPFAM" id="SSF48452">
    <property type="entry name" value="TPR-like"/>
    <property type="match status" value="1"/>
</dbReference>
<dbReference type="PANTHER" id="PTHR26312:SF215">
    <property type="entry name" value="TPR REPEAT PROTEIN"/>
    <property type="match status" value="1"/>
</dbReference>
<dbReference type="AlphaFoldDB" id="A0A1R3G8F3"/>
<dbReference type="Proteomes" id="UP000188268">
    <property type="component" value="Unassembled WGS sequence"/>
</dbReference>
<feature type="region of interest" description="Disordered" evidence="1">
    <location>
        <begin position="64"/>
        <end position="104"/>
    </location>
</feature>
<evidence type="ECO:0000313" key="2">
    <source>
        <dbReference type="EMBL" id="OMO54336.1"/>
    </source>
</evidence>
<feature type="compositionally biased region" description="Polar residues" evidence="1">
    <location>
        <begin position="28"/>
        <end position="46"/>
    </location>
</feature>
<feature type="compositionally biased region" description="Polar residues" evidence="1">
    <location>
        <begin position="1"/>
        <end position="11"/>
    </location>
</feature>
<keyword evidence="3" id="KW-1185">Reference proteome</keyword>
<feature type="region of interest" description="Disordered" evidence="1">
    <location>
        <begin position="1"/>
        <end position="49"/>
    </location>
</feature>
<dbReference type="EMBL" id="AWWV01014988">
    <property type="protein sequence ID" value="OMO54336.1"/>
    <property type="molecule type" value="Genomic_DNA"/>
</dbReference>
<proteinExistence type="predicted"/>
<dbReference type="Gene3D" id="1.25.40.10">
    <property type="entry name" value="Tetratricopeptide repeat domain"/>
    <property type="match status" value="1"/>
</dbReference>
<gene>
    <name evidence="2" type="ORF">CCACVL1_27879</name>
</gene>
<dbReference type="InterPro" id="IPR011990">
    <property type="entry name" value="TPR-like_helical_dom_sf"/>
</dbReference>
<sequence length="316" mass="34533">MLLKTSSTPILNSWLPHSKDGSSPEPEFSSTLQRTRSVSFCSSPSSIDDHKQKLTQTLADINIHNDKPKPRRKKKGKSIIPTSQSLDKRVKQESDLQKESEPNSCSIRRLLSSSGLGENMVDENGENSSTVMQTLVMGGGVGNGGGKICGGGGGSDGGDDGGGGSGCFENDSTDIYYQMMIEANPGNPLLLGNYAKFLKEIKGDFARAEEYCGRAILANPNDGNVLSLYADLIWENQKDAHRAKSYFDQAVKTAPDDCFVLASYAKFLWDAEEVEEEEEEKELEEKGQELERSHIPTSPEEFFIRPPHHPPITAAS</sequence>
<dbReference type="OMA" id="FFESNNH"/>
<feature type="compositionally biased region" description="Basic and acidic residues" evidence="1">
    <location>
        <begin position="86"/>
        <end position="101"/>
    </location>
</feature>
<dbReference type="PANTHER" id="PTHR26312">
    <property type="entry name" value="TETRATRICOPEPTIDE REPEAT PROTEIN 5"/>
    <property type="match status" value="1"/>
</dbReference>
<feature type="compositionally biased region" description="Basic and acidic residues" evidence="1">
    <location>
        <begin position="283"/>
        <end position="294"/>
    </location>
</feature>
<dbReference type="OrthoDB" id="439046at2759"/>
<reference evidence="2 3" key="1">
    <citation type="submission" date="2013-09" db="EMBL/GenBank/DDBJ databases">
        <title>Corchorus capsularis genome sequencing.</title>
        <authorList>
            <person name="Alam M."/>
            <person name="Haque M.S."/>
            <person name="Islam M.S."/>
            <person name="Emdad E.M."/>
            <person name="Islam M.M."/>
            <person name="Ahmed B."/>
            <person name="Halim A."/>
            <person name="Hossen Q.M.M."/>
            <person name="Hossain M.Z."/>
            <person name="Ahmed R."/>
            <person name="Khan M.M."/>
            <person name="Islam R."/>
            <person name="Rashid M.M."/>
            <person name="Khan S.A."/>
            <person name="Rahman M.S."/>
            <person name="Alam M."/>
        </authorList>
    </citation>
    <scope>NUCLEOTIDE SEQUENCE [LARGE SCALE GENOMIC DNA]</scope>
    <source>
        <strain evidence="3">cv. CVL-1</strain>
        <tissue evidence="2">Whole seedling</tissue>
    </source>
</reference>
<comment type="caution">
    <text evidence="2">The sequence shown here is derived from an EMBL/GenBank/DDBJ whole genome shotgun (WGS) entry which is preliminary data.</text>
</comment>
<feature type="region of interest" description="Disordered" evidence="1">
    <location>
        <begin position="275"/>
        <end position="316"/>
    </location>
</feature>
<dbReference type="Gramene" id="OMO54336">
    <property type="protein sequence ID" value="OMO54336"/>
    <property type="gene ID" value="CCACVL1_27879"/>
</dbReference>
<protein>
    <submittedName>
        <fullName evidence="2">Tetratricopeptide-like helical</fullName>
    </submittedName>
</protein>
<accession>A0A1R3G8F3</accession>
<evidence type="ECO:0000256" key="1">
    <source>
        <dbReference type="SAM" id="MobiDB-lite"/>
    </source>
</evidence>
<name>A0A1R3G8F3_COCAP</name>
<evidence type="ECO:0000313" key="3">
    <source>
        <dbReference type="Proteomes" id="UP000188268"/>
    </source>
</evidence>